<evidence type="ECO:0000313" key="2">
    <source>
        <dbReference type="EMBL" id="MCQ5121090.1"/>
    </source>
</evidence>
<dbReference type="PROSITE" id="PS51257">
    <property type="entry name" value="PROKAR_LIPOPROTEIN"/>
    <property type="match status" value="1"/>
</dbReference>
<sequence>MKKVIGIMMLVLLCGCSMAGDHLTSEQYDEVTLARYEESASLTLYEGENFEAKLVLFDRYVNENNELYYECRILIKPLMEMNGKDLQVQLKPNEAQERYYSADQSQRMFQTMHYPIKKTADQYDCIEFMYRLGSHGFLEMQQAQWEEAMNEISLELSYGAVKETITFACEPVTTYSKNEENISAVLYYGVIREE</sequence>
<evidence type="ECO:0000256" key="1">
    <source>
        <dbReference type="SAM" id="SignalP"/>
    </source>
</evidence>
<keyword evidence="3" id="KW-1185">Reference proteome</keyword>
<accession>A0ABT1SKA3</accession>
<proteinExistence type="predicted"/>
<keyword evidence="1" id="KW-0732">Signal</keyword>
<dbReference type="Proteomes" id="UP001524435">
    <property type="component" value="Unassembled WGS sequence"/>
</dbReference>
<dbReference type="RefSeq" id="WP_178200489.1">
    <property type="nucleotide sequence ID" value="NZ_CALVCM010000009.1"/>
</dbReference>
<evidence type="ECO:0008006" key="4">
    <source>
        <dbReference type="Google" id="ProtNLM"/>
    </source>
</evidence>
<name>A0ABT1SKA3_9FIRM</name>
<reference evidence="2 3" key="1">
    <citation type="submission" date="2022-06" db="EMBL/GenBank/DDBJ databases">
        <title>Isolation of gut microbiota from human fecal samples.</title>
        <authorList>
            <person name="Pamer E.G."/>
            <person name="Barat B."/>
            <person name="Waligurski E."/>
            <person name="Medina S."/>
            <person name="Paddock L."/>
            <person name="Mostad J."/>
        </authorList>
    </citation>
    <scope>NUCLEOTIDE SEQUENCE [LARGE SCALE GENOMIC DNA]</scope>
    <source>
        <strain evidence="2 3">DFI.6.1</strain>
    </source>
</reference>
<dbReference type="EMBL" id="JANGCH010000002">
    <property type="protein sequence ID" value="MCQ5121090.1"/>
    <property type="molecule type" value="Genomic_DNA"/>
</dbReference>
<gene>
    <name evidence="2" type="ORF">NE663_02290</name>
</gene>
<feature type="signal peptide" evidence="1">
    <location>
        <begin position="1"/>
        <end position="19"/>
    </location>
</feature>
<protein>
    <recommendedName>
        <fullName evidence="4">Lipoprotein</fullName>
    </recommendedName>
</protein>
<feature type="chain" id="PRO_5046741822" description="Lipoprotein" evidence="1">
    <location>
        <begin position="20"/>
        <end position="194"/>
    </location>
</feature>
<organism evidence="2 3">
    <name type="scientific">Massilicoli timonensis</name>
    <dbReference type="NCBI Taxonomy" id="2015901"/>
    <lineage>
        <taxon>Bacteria</taxon>
        <taxon>Bacillati</taxon>
        <taxon>Bacillota</taxon>
        <taxon>Erysipelotrichia</taxon>
        <taxon>Erysipelotrichales</taxon>
        <taxon>Erysipelotrichaceae</taxon>
        <taxon>Massilicoli</taxon>
    </lineage>
</organism>
<evidence type="ECO:0000313" key="3">
    <source>
        <dbReference type="Proteomes" id="UP001524435"/>
    </source>
</evidence>
<comment type="caution">
    <text evidence="2">The sequence shown here is derived from an EMBL/GenBank/DDBJ whole genome shotgun (WGS) entry which is preliminary data.</text>
</comment>